<gene>
    <name evidence="4" type="ORF">SR41_07300</name>
</gene>
<comment type="subcellular location">
    <subcellularLocation>
        <location evidence="1">Cell outer membrane</location>
    </subcellularLocation>
</comment>
<sequence length="184" mass="19951">MRANPGAIMARSDPGSAMARAGANLRSRLFVSLYHNWYLKDAIVLNDRLPTLDLLDGGAIDLRGGRRRHEIESQAGVFKRGLGARVTATWQSGTTLQGAGSVGDLRFPSFATVNVNLFANLADRFGGKTAPVWLKGTRASLGVTNLLNTRPQVRDRLGATPLSYQPAYLDPLGRTISFTLRKTV</sequence>
<evidence type="ECO:0000313" key="5">
    <source>
        <dbReference type="Proteomes" id="UP000033203"/>
    </source>
</evidence>
<dbReference type="AlphaFoldDB" id="A0A0D1KW31"/>
<dbReference type="PATRIC" id="fig|1549858.7.peg.267"/>
<name>A0A0D1KW31_9SPHN</name>
<dbReference type="Gene3D" id="2.40.170.20">
    <property type="entry name" value="TonB-dependent receptor, beta-barrel domain"/>
    <property type="match status" value="1"/>
</dbReference>
<dbReference type="GO" id="GO:0009279">
    <property type="term" value="C:cell outer membrane"/>
    <property type="evidence" value="ECO:0007669"/>
    <property type="project" value="UniProtKB-SubCell"/>
</dbReference>
<evidence type="ECO:0000256" key="3">
    <source>
        <dbReference type="ARBA" id="ARBA00023237"/>
    </source>
</evidence>
<protein>
    <submittedName>
        <fullName evidence="4">Uncharacterized protein</fullName>
    </submittedName>
</protein>
<comment type="caution">
    <text evidence="4">The sequence shown here is derived from an EMBL/GenBank/DDBJ whole genome shotgun (WGS) entry which is preliminary data.</text>
</comment>
<organism evidence="4 5">
    <name type="scientific">Sphingomonas melonis</name>
    <dbReference type="NCBI Taxonomy" id="152682"/>
    <lineage>
        <taxon>Bacteria</taxon>
        <taxon>Pseudomonadati</taxon>
        <taxon>Pseudomonadota</taxon>
        <taxon>Alphaproteobacteria</taxon>
        <taxon>Sphingomonadales</taxon>
        <taxon>Sphingomonadaceae</taxon>
        <taxon>Sphingomonas</taxon>
    </lineage>
</organism>
<evidence type="ECO:0000313" key="4">
    <source>
        <dbReference type="EMBL" id="KIU28544.1"/>
    </source>
</evidence>
<keyword evidence="3" id="KW-0998">Cell outer membrane</keyword>
<proteinExistence type="predicted"/>
<dbReference type="SUPFAM" id="SSF56935">
    <property type="entry name" value="Porins"/>
    <property type="match status" value="1"/>
</dbReference>
<dbReference type="EMBL" id="JXTP01000028">
    <property type="protein sequence ID" value="KIU28544.1"/>
    <property type="molecule type" value="Genomic_DNA"/>
</dbReference>
<reference evidence="4 5" key="1">
    <citation type="submission" date="2015-01" db="EMBL/GenBank/DDBJ databases">
        <title>Genome of Sphingomonas taxi strain 30a.</title>
        <authorList>
            <person name="Eevers N."/>
            <person name="Van Hamme J."/>
            <person name="Bottos E."/>
            <person name="Weyens N."/>
            <person name="Vangronsveld J."/>
        </authorList>
    </citation>
    <scope>NUCLEOTIDE SEQUENCE [LARGE SCALE GENOMIC DNA]</scope>
    <source>
        <strain evidence="4 5">30a</strain>
    </source>
</reference>
<accession>A0A0D1KW31</accession>
<dbReference type="InterPro" id="IPR036942">
    <property type="entry name" value="Beta-barrel_TonB_sf"/>
</dbReference>
<dbReference type="Proteomes" id="UP000033203">
    <property type="component" value="Unassembled WGS sequence"/>
</dbReference>
<evidence type="ECO:0000256" key="2">
    <source>
        <dbReference type="ARBA" id="ARBA00023136"/>
    </source>
</evidence>
<evidence type="ECO:0000256" key="1">
    <source>
        <dbReference type="ARBA" id="ARBA00004442"/>
    </source>
</evidence>
<keyword evidence="2" id="KW-0472">Membrane</keyword>